<keyword evidence="1" id="KW-0472">Membrane</keyword>
<comment type="caution">
    <text evidence="2">The sequence shown here is derived from an EMBL/GenBank/DDBJ whole genome shotgun (WGS) entry which is preliminary data.</text>
</comment>
<feature type="transmembrane region" description="Helical" evidence="1">
    <location>
        <begin position="12"/>
        <end position="35"/>
    </location>
</feature>
<feature type="transmembrane region" description="Helical" evidence="1">
    <location>
        <begin position="47"/>
        <end position="67"/>
    </location>
</feature>
<feature type="transmembrane region" description="Helical" evidence="1">
    <location>
        <begin position="283"/>
        <end position="299"/>
    </location>
</feature>
<feature type="transmembrane region" description="Helical" evidence="1">
    <location>
        <begin position="306"/>
        <end position="329"/>
    </location>
</feature>
<evidence type="ECO:0000256" key="1">
    <source>
        <dbReference type="SAM" id="Phobius"/>
    </source>
</evidence>
<dbReference type="RefSeq" id="WP_179422001.1">
    <property type="nucleotide sequence ID" value="NZ_JACCAB010000001.1"/>
</dbReference>
<feature type="transmembrane region" description="Helical" evidence="1">
    <location>
        <begin position="369"/>
        <end position="389"/>
    </location>
</feature>
<name>A0A852WFY0_9MICO</name>
<proteinExistence type="predicted"/>
<feature type="transmembrane region" description="Helical" evidence="1">
    <location>
        <begin position="205"/>
        <end position="225"/>
    </location>
</feature>
<feature type="transmembrane region" description="Helical" evidence="1">
    <location>
        <begin position="401"/>
        <end position="421"/>
    </location>
</feature>
<feature type="transmembrane region" description="Helical" evidence="1">
    <location>
        <begin position="237"/>
        <end position="253"/>
    </location>
</feature>
<reference evidence="2 3" key="1">
    <citation type="submission" date="2020-07" db="EMBL/GenBank/DDBJ databases">
        <title>Sequencing the genomes of 1000 actinobacteria strains.</title>
        <authorList>
            <person name="Klenk H.-P."/>
        </authorList>
    </citation>
    <scope>NUCLEOTIDE SEQUENCE [LARGE SCALE GENOMIC DNA]</scope>
    <source>
        <strain evidence="2 3">DSM 23987</strain>
    </source>
</reference>
<feature type="transmembrane region" description="Helical" evidence="1">
    <location>
        <begin position="341"/>
        <end position="360"/>
    </location>
</feature>
<accession>A0A852WFY0</accession>
<feature type="transmembrane region" description="Helical" evidence="1">
    <location>
        <begin position="442"/>
        <end position="470"/>
    </location>
</feature>
<organism evidence="2 3">
    <name type="scientific">Pedococcus badiiscoriae</name>
    <dbReference type="NCBI Taxonomy" id="642776"/>
    <lineage>
        <taxon>Bacteria</taxon>
        <taxon>Bacillati</taxon>
        <taxon>Actinomycetota</taxon>
        <taxon>Actinomycetes</taxon>
        <taxon>Micrococcales</taxon>
        <taxon>Intrasporangiaceae</taxon>
        <taxon>Pedococcus</taxon>
    </lineage>
</organism>
<evidence type="ECO:0000313" key="3">
    <source>
        <dbReference type="Proteomes" id="UP000573599"/>
    </source>
</evidence>
<feature type="transmembrane region" description="Helical" evidence="1">
    <location>
        <begin position="260"/>
        <end position="277"/>
    </location>
</feature>
<feature type="transmembrane region" description="Helical" evidence="1">
    <location>
        <begin position="79"/>
        <end position="99"/>
    </location>
</feature>
<keyword evidence="3" id="KW-1185">Reference proteome</keyword>
<feature type="transmembrane region" description="Helical" evidence="1">
    <location>
        <begin position="174"/>
        <end position="193"/>
    </location>
</feature>
<keyword evidence="1" id="KW-0812">Transmembrane</keyword>
<dbReference type="Proteomes" id="UP000573599">
    <property type="component" value="Unassembled WGS sequence"/>
</dbReference>
<keyword evidence="1" id="KW-1133">Transmembrane helix</keyword>
<protein>
    <submittedName>
        <fullName evidence="2">Uncharacterized protein</fullName>
    </submittedName>
</protein>
<evidence type="ECO:0000313" key="2">
    <source>
        <dbReference type="EMBL" id="NYG07690.1"/>
    </source>
</evidence>
<dbReference type="AlphaFoldDB" id="A0A852WFY0"/>
<gene>
    <name evidence="2" type="ORF">BJ986_002177</name>
</gene>
<dbReference type="EMBL" id="JACCAB010000001">
    <property type="protein sequence ID" value="NYG07690.1"/>
    <property type="molecule type" value="Genomic_DNA"/>
</dbReference>
<sequence length="568" mass="59250">MTPLTPRTLASRFARAVQLVPVVFMLLLAAAVLLGEASELTGLRPLAGAWGSRAFLILLVLVTAGLSRQLKIWETVAPPMRFALAPAIPGLVLAGYAIAVRPLPAGKRAEWFLGADHVRHLMFVPELQGAGNLSYAQQSYPRAWQTLVTAVWSATGGRPDADGFRSLVDLMSTAAWFLPAVLSVATGSLAVHVGRRVGLGERGRGEAPIAVAGLGAAAMVLWPSFLSIYQALGFENSFVGGIVLAVVAVEVIARKDGGGLAAVGVVLAAAVVCAHCWQLLLPAVGVAFIVLAGPLLARGDLRTRAVLLWGVLAAGLVATPALVAVFTVIGIQHATDAGVKAPRPAAMLLVALLCSTWLAVRHREDRRMVGLWLVVLFPCLTGLALAARVGIPVTQYYPSKLLWHSATLGLAPLAVVAVSAWRRLTPAALENDTGPVVPLAGVLRVVTGVGGLLVLGVALIAPAGAFVGAWSTVRGPVVLDAVTSPGADGAQVVWLGTKGDDTIGRILLDFYRAGHTAARTPQPPLDVSQECALLKAASTPTVLSDRAPDEVRRRYSCVPAVRVIPVPR</sequence>